<dbReference type="PANTHER" id="PTHR43133:SF46">
    <property type="entry name" value="RNA POLYMERASE SIGMA-70 FACTOR ECF SUBFAMILY"/>
    <property type="match status" value="1"/>
</dbReference>
<proteinExistence type="inferred from homology"/>
<dbReference type="SUPFAM" id="SSF88946">
    <property type="entry name" value="Sigma2 domain of RNA polymerase sigma factors"/>
    <property type="match status" value="1"/>
</dbReference>
<keyword evidence="8" id="KW-1185">Reference proteome</keyword>
<dbReference type="GO" id="GO:0016987">
    <property type="term" value="F:sigma factor activity"/>
    <property type="evidence" value="ECO:0007669"/>
    <property type="project" value="UniProtKB-KW"/>
</dbReference>
<keyword evidence="4" id="KW-0804">Transcription</keyword>
<evidence type="ECO:0000313" key="8">
    <source>
        <dbReference type="Proteomes" id="UP000002011"/>
    </source>
</evidence>
<dbReference type="eggNOG" id="COG1595">
    <property type="taxonomic scope" value="Bacteria"/>
</dbReference>
<dbReference type="InterPro" id="IPR036388">
    <property type="entry name" value="WH-like_DNA-bd_sf"/>
</dbReference>
<dbReference type="Pfam" id="PF04542">
    <property type="entry name" value="Sigma70_r2"/>
    <property type="match status" value="1"/>
</dbReference>
<dbReference type="NCBIfam" id="TIGR02937">
    <property type="entry name" value="sigma70-ECF"/>
    <property type="match status" value="1"/>
</dbReference>
<protein>
    <submittedName>
        <fullName evidence="7">RNA polymerase, sigma-24 subunit, ECF subfamily</fullName>
    </submittedName>
</protein>
<dbReference type="GO" id="GO:0003677">
    <property type="term" value="F:DNA binding"/>
    <property type="evidence" value="ECO:0007669"/>
    <property type="project" value="InterPro"/>
</dbReference>
<evidence type="ECO:0000256" key="1">
    <source>
        <dbReference type="ARBA" id="ARBA00010641"/>
    </source>
</evidence>
<dbReference type="STRING" id="471854.Dfer_2118"/>
<dbReference type="InterPro" id="IPR014284">
    <property type="entry name" value="RNA_pol_sigma-70_dom"/>
</dbReference>
<evidence type="ECO:0000259" key="5">
    <source>
        <dbReference type="Pfam" id="PF04542"/>
    </source>
</evidence>
<evidence type="ECO:0000256" key="3">
    <source>
        <dbReference type="ARBA" id="ARBA00023082"/>
    </source>
</evidence>
<keyword evidence="3" id="KW-0731">Sigma factor</keyword>
<dbReference type="Pfam" id="PF08281">
    <property type="entry name" value="Sigma70_r4_2"/>
    <property type="match status" value="1"/>
</dbReference>
<dbReference type="InterPro" id="IPR007627">
    <property type="entry name" value="RNA_pol_sigma70_r2"/>
</dbReference>
<evidence type="ECO:0000256" key="4">
    <source>
        <dbReference type="ARBA" id="ARBA00023163"/>
    </source>
</evidence>
<dbReference type="InterPro" id="IPR013249">
    <property type="entry name" value="RNA_pol_sigma70_r4_t2"/>
</dbReference>
<dbReference type="InterPro" id="IPR039425">
    <property type="entry name" value="RNA_pol_sigma-70-like"/>
</dbReference>
<dbReference type="InterPro" id="IPR013324">
    <property type="entry name" value="RNA_pol_sigma_r3/r4-like"/>
</dbReference>
<dbReference type="KEGG" id="dfe:Dfer_2118"/>
<evidence type="ECO:0000256" key="2">
    <source>
        <dbReference type="ARBA" id="ARBA00023015"/>
    </source>
</evidence>
<dbReference type="AlphaFoldDB" id="C6VXJ8"/>
<dbReference type="Gene3D" id="1.10.1740.10">
    <property type="match status" value="1"/>
</dbReference>
<sequence>MKAFARSEPRPELHQDLFLEEEQRLWRAMLTGDVTAYEQLINRTYDLLFHYGTKFNSDRELIKDCIQDIFLGIWEKRNVLNPDIPPKPYLLASLRRRLHRLASRLRMDCMDYYNESDMVFDLEFNAEYQLIESENDRLLASRMTEMLNGLPKRQKEAVFLRFYNDMEREEIAMVMDIQPQSVSNLLQEAFKFIKSHWKAIVSLFLAVTFHS</sequence>
<dbReference type="EMBL" id="CP001619">
    <property type="protein sequence ID" value="ACT93341.1"/>
    <property type="molecule type" value="Genomic_DNA"/>
</dbReference>
<name>C6VXJ8_DYAFD</name>
<dbReference type="InterPro" id="IPR013325">
    <property type="entry name" value="RNA_pol_sigma_r2"/>
</dbReference>
<feature type="domain" description="RNA polymerase sigma factor 70 region 4 type 2" evidence="6">
    <location>
        <begin position="143"/>
        <end position="192"/>
    </location>
</feature>
<evidence type="ECO:0000259" key="6">
    <source>
        <dbReference type="Pfam" id="PF08281"/>
    </source>
</evidence>
<organism evidence="7 8">
    <name type="scientific">Dyadobacter fermentans (strain ATCC 700827 / DSM 18053 / CIP 107007 / KCTC 52180 / NS114)</name>
    <dbReference type="NCBI Taxonomy" id="471854"/>
    <lineage>
        <taxon>Bacteria</taxon>
        <taxon>Pseudomonadati</taxon>
        <taxon>Bacteroidota</taxon>
        <taxon>Cytophagia</taxon>
        <taxon>Cytophagales</taxon>
        <taxon>Spirosomataceae</taxon>
        <taxon>Dyadobacter</taxon>
    </lineage>
</organism>
<dbReference type="SUPFAM" id="SSF88659">
    <property type="entry name" value="Sigma3 and sigma4 domains of RNA polymerase sigma factors"/>
    <property type="match status" value="1"/>
</dbReference>
<dbReference type="PANTHER" id="PTHR43133">
    <property type="entry name" value="RNA POLYMERASE ECF-TYPE SIGMA FACTO"/>
    <property type="match status" value="1"/>
</dbReference>
<dbReference type="Gene3D" id="1.10.10.10">
    <property type="entry name" value="Winged helix-like DNA-binding domain superfamily/Winged helix DNA-binding domain"/>
    <property type="match status" value="1"/>
</dbReference>
<dbReference type="HOGENOM" id="CLU_047691_4_2_10"/>
<dbReference type="Proteomes" id="UP000002011">
    <property type="component" value="Chromosome"/>
</dbReference>
<dbReference type="RefSeq" id="WP_015811593.1">
    <property type="nucleotide sequence ID" value="NC_013037.1"/>
</dbReference>
<evidence type="ECO:0000313" key="7">
    <source>
        <dbReference type="EMBL" id="ACT93341.1"/>
    </source>
</evidence>
<reference evidence="7 8" key="1">
    <citation type="journal article" date="2009" name="Stand. Genomic Sci.">
        <title>Complete genome sequence of Dyadobacter fermentans type strain (NS114).</title>
        <authorList>
            <person name="Lang E."/>
            <person name="Lapidus A."/>
            <person name="Chertkov O."/>
            <person name="Brettin T."/>
            <person name="Detter J.C."/>
            <person name="Han C."/>
            <person name="Copeland A."/>
            <person name="Glavina Del Rio T."/>
            <person name="Nolan M."/>
            <person name="Chen F."/>
            <person name="Lucas S."/>
            <person name="Tice H."/>
            <person name="Cheng J.F."/>
            <person name="Land M."/>
            <person name="Hauser L."/>
            <person name="Chang Y.J."/>
            <person name="Jeffries C.D."/>
            <person name="Kopitz M."/>
            <person name="Bruce D."/>
            <person name="Goodwin L."/>
            <person name="Pitluck S."/>
            <person name="Ovchinnikova G."/>
            <person name="Pati A."/>
            <person name="Ivanova N."/>
            <person name="Mavrommatis K."/>
            <person name="Chen A."/>
            <person name="Palaniappan K."/>
            <person name="Chain P."/>
            <person name="Bristow J."/>
            <person name="Eisen J.A."/>
            <person name="Markowitz V."/>
            <person name="Hugenholtz P."/>
            <person name="Goker M."/>
            <person name="Rohde M."/>
            <person name="Kyrpides N.C."/>
            <person name="Klenk H.P."/>
        </authorList>
    </citation>
    <scope>NUCLEOTIDE SEQUENCE [LARGE SCALE GENOMIC DNA]</scope>
    <source>
        <strain evidence="8">ATCC 700827 / DSM 18053 / CIP 107007 / KCTC 52180 / NS114</strain>
    </source>
</reference>
<comment type="similarity">
    <text evidence="1">Belongs to the sigma-70 factor family. ECF subfamily.</text>
</comment>
<feature type="domain" description="RNA polymerase sigma-70 region 2" evidence="5">
    <location>
        <begin position="40"/>
        <end position="103"/>
    </location>
</feature>
<accession>C6VXJ8</accession>
<dbReference type="GO" id="GO:0006352">
    <property type="term" value="P:DNA-templated transcription initiation"/>
    <property type="evidence" value="ECO:0007669"/>
    <property type="project" value="InterPro"/>
</dbReference>
<gene>
    <name evidence="7" type="ordered locus">Dfer_2118</name>
</gene>
<keyword evidence="2" id="KW-0805">Transcription regulation</keyword>
<dbReference type="OrthoDB" id="9150024at2"/>